<dbReference type="GO" id="GO:0046872">
    <property type="term" value="F:metal ion binding"/>
    <property type="evidence" value="ECO:0007669"/>
    <property type="project" value="UniProtKB-KW"/>
</dbReference>
<comment type="cofactor">
    <cofactor evidence="1">
        <name>Mn(2+)</name>
        <dbReference type="ChEBI" id="CHEBI:29035"/>
    </cofactor>
</comment>
<evidence type="ECO:0000313" key="9">
    <source>
        <dbReference type="Proteomes" id="UP000481153"/>
    </source>
</evidence>
<comment type="cofactor">
    <cofactor evidence="2">
        <name>Mg(2+)</name>
        <dbReference type="ChEBI" id="CHEBI:18420"/>
    </cofactor>
</comment>
<keyword evidence="6" id="KW-0464">Manganese</keyword>
<dbReference type="PANTHER" id="PTHR12992">
    <property type="entry name" value="NUDIX HYDROLASE"/>
    <property type="match status" value="1"/>
</dbReference>
<name>A0A6G0WVJ1_9STRA</name>
<dbReference type="VEuPathDB" id="FungiDB:AeMF1_011671"/>
<evidence type="ECO:0000256" key="4">
    <source>
        <dbReference type="ARBA" id="ARBA00022801"/>
    </source>
</evidence>
<proteinExistence type="predicted"/>
<gene>
    <name evidence="8" type="ORF">Ae201684_011160</name>
</gene>
<evidence type="ECO:0000256" key="3">
    <source>
        <dbReference type="ARBA" id="ARBA00022723"/>
    </source>
</evidence>
<reference evidence="8 9" key="1">
    <citation type="submission" date="2019-07" db="EMBL/GenBank/DDBJ databases">
        <title>Genomics analysis of Aphanomyces spp. identifies a new class of oomycete effector associated with host adaptation.</title>
        <authorList>
            <person name="Gaulin E."/>
        </authorList>
    </citation>
    <scope>NUCLEOTIDE SEQUENCE [LARGE SCALE GENOMIC DNA]</scope>
    <source>
        <strain evidence="8 9">ATCC 201684</strain>
    </source>
</reference>
<dbReference type="SUPFAM" id="SSF55811">
    <property type="entry name" value="Nudix"/>
    <property type="match status" value="1"/>
</dbReference>
<dbReference type="Proteomes" id="UP000481153">
    <property type="component" value="Unassembled WGS sequence"/>
</dbReference>
<comment type="caution">
    <text evidence="8">The sequence shown here is derived from an EMBL/GenBank/DDBJ whole genome shotgun (WGS) entry which is preliminary data.</text>
</comment>
<sequence>MSRARRLWTTAVHRSLSNKALKLPEYPFDPSELVSQYTAPALAAAFSDREQTLRRCAQLLEEGDIQQLSEILTPFRAQSAAKDAPTTTALDEAFTVRHLDRIKKRLNRLPRQIAKVSQKRAAVVIPLCTMAGDKSPHVIFTLRSSQMRHHRGEVCFPGGMVDASDTCIENTCLREMEEEVGLPASHVNVLGILRCDWSNVASITGVAVTPVVGHIDSFDESTLQLNENEVECLFTVPLSLLVQDNYWIRPKNATPVFTAGPHLIWGLTAYVLDICIREVLLVEASPPEDPEAHVA</sequence>
<keyword evidence="5" id="KW-0460">Magnesium</keyword>
<keyword evidence="4" id="KW-0378">Hydrolase</keyword>
<dbReference type="Pfam" id="PF00293">
    <property type="entry name" value="NUDIX"/>
    <property type="match status" value="1"/>
</dbReference>
<dbReference type="InterPro" id="IPR015797">
    <property type="entry name" value="NUDIX_hydrolase-like_dom_sf"/>
</dbReference>
<dbReference type="AlphaFoldDB" id="A0A6G0WVJ1"/>
<evidence type="ECO:0000259" key="7">
    <source>
        <dbReference type="PROSITE" id="PS51462"/>
    </source>
</evidence>
<feature type="domain" description="Nudix hydrolase" evidence="7">
    <location>
        <begin position="118"/>
        <end position="259"/>
    </location>
</feature>
<dbReference type="EMBL" id="VJMJ01000141">
    <property type="protein sequence ID" value="KAF0731535.1"/>
    <property type="molecule type" value="Genomic_DNA"/>
</dbReference>
<evidence type="ECO:0000256" key="2">
    <source>
        <dbReference type="ARBA" id="ARBA00001946"/>
    </source>
</evidence>
<keyword evidence="9" id="KW-1185">Reference proteome</keyword>
<dbReference type="Gene3D" id="3.90.79.10">
    <property type="entry name" value="Nucleoside Triphosphate Pyrophosphohydrolase"/>
    <property type="match status" value="1"/>
</dbReference>
<evidence type="ECO:0000256" key="5">
    <source>
        <dbReference type="ARBA" id="ARBA00022842"/>
    </source>
</evidence>
<evidence type="ECO:0000313" key="8">
    <source>
        <dbReference type="EMBL" id="KAF0731535.1"/>
    </source>
</evidence>
<dbReference type="GO" id="GO:0010945">
    <property type="term" value="F:coenzyme A diphosphatase activity"/>
    <property type="evidence" value="ECO:0007669"/>
    <property type="project" value="InterPro"/>
</dbReference>
<dbReference type="InterPro" id="IPR045121">
    <property type="entry name" value="CoAse"/>
</dbReference>
<protein>
    <recommendedName>
        <fullName evidence="7">Nudix hydrolase domain-containing protein</fullName>
    </recommendedName>
</protein>
<accession>A0A6G0WVJ1</accession>
<organism evidence="8 9">
    <name type="scientific">Aphanomyces euteiches</name>
    <dbReference type="NCBI Taxonomy" id="100861"/>
    <lineage>
        <taxon>Eukaryota</taxon>
        <taxon>Sar</taxon>
        <taxon>Stramenopiles</taxon>
        <taxon>Oomycota</taxon>
        <taxon>Saprolegniomycetes</taxon>
        <taxon>Saprolegniales</taxon>
        <taxon>Verrucalvaceae</taxon>
        <taxon>Aphanomyces</taxon>
    </lineage>
</organism>
<evidence type="ECO:0000256" key="1">
    <source>
        <dbReference type="ARBA" id="ARBA00001936"/>
    </source>
</evidence>
<dbReference type="PROSITE" id="PS51462">
    <property type="entry name" value="NUDIX"/>
    <property type="match status" value="1"/>
</dbReference>
<dbReference type="PANTHER" id="PTHR12992:SF11">
    <property type="entry name" value="MITOCHONDRIAL COENZYME A DIPHOSPHATASE NUDT8"/>
    <property type="match status" value="1"/>
</dbReference>
<keyword evidence="3" id="KW-0479">Metal-binding</keyword>
<dbReference type="CDD" id="cd03426">
    <property type="entry name" value="NUDIX_CoAse_Nudt7"/>
    <property type="match status" value="1"/>
</dbReference>
<dbReference type="InterPro" id="IPR000086">
    <property type="entry name" value="NUDIX_hydrolase_dom"/>
</dbReference>
<evidence type="ECO:0000256" key="6">
    <source>
        <dbReference type="ARBA" id="ARBA00023211"/>
    </source>
</evidence>